<dbReference type="FunFam" id="1.20.120.1150:FF:000002">
    <property type="entry name" value="Serine/threonine-protein phosphatase 2A activator"/>
    <property type="match status" value="1"/>
</dbReference>
<feature type="region of interest" description="Disordered" evidence="9">
    <location>
        <begin position="307"/>
        <end position="344"/>
    </location>
</feature>
<feature type="compositionally biased region" description="Basic and acidic residues" evidence="9">
    <location>
        <begin position="394"/>
        <end position="406"/>
    </location>
</feature>
<sequence length="423" mass="46878">MTRTYQTLRKTILSKEQLEAFQESQTHHDIVNYIETLNDAVVGVKLTDNCSQSEGVSGILKVLDAVEQVANDTPPVFNAASRFGNPAFRTFYDKITEKSASLHALLPNLPSESIPEISTYFNESWGSRTRIDYGSGMELNFLCWILCLERLGVLLESDHKAIVVKVFWRYIQVMRVLQSKYWLEPAGSHGVWGLDDYHFLPFLFGSAQLKGHKYIKPRAIHDPEIVEEYSHNYMYFACIAFINSIKTASLRWHSPMLDDISSVKTWDKVNSGMVKMYKAEVLGKLPVVQHFLFGSILPYQGPALDGHANGSAEETTKESECGHNHHYGQGGIRVHPRLQDPNAPVDAAPVHLAASAIPGHEHGHDDKGGAGQREVGWGDCCGIPVPSVFGAAQAEKEGDSKNKPLREPGVGLSGIGIRPVPFD</sequence>
<keyword evidence="4 8" id="KW-0963">Cytoplasm</keyword>
<evidence type="ECO:0000256" key="1">
    <source>
        <dbReference type="ARBA" id="ARBA00000971"/>
    </source>
</evidence>
<dbReference type="GO" id="GO:0007052">
    <property type="term" value="P:mitotic spindle organization"/>
    <property type="evidence" value="ECO:0007669"/>
    <property type="project" value="TreeGrafter"/>
</dbReference>
<feature type="region of interest" description="Disordered" evidence="9">
    <location>
        <begin position="393"/>
        <end position="423"/>
    </location>
</feature>
<evidence type="ECO:0000256" key="6">
    <source>
        <dbReference type="ARBA" id="ARBA00023235"/>
    </source>
</evidence>
<keyword evidence="11" id="KW-1185">Reference proteome</keyword>
<comment type="caution">
    <text evidence="10">The sequence shown here is derived from an EMBL/GenBank/DDBJ whole genome shotgun (WGS) entry which is preliminary data.</text>
</comment>
<dbReference type="FunCoup" id="A0A409VQA9">
    <property type="interactions" value="51"/>
</dbReference>
<evidence type="ECO:0000256" key="4">
    <source>
        <dbReference type="ARBA" id="ARBA00022490"/>
    </source>
</evidence>
<accession>A0A409VQA9</accession>
<name>A0A409VQA9_9AGAR</name>
<dbReference type="InterPro" id="IPR004327">
    <property type="entry name" value="Phstyr_phstse_ac"/>
</dbReference>
<proteinExistence type="inferred from homology"/>
<dbReference type="EC" id="5.2.1.8" evidence="8"/>
<dbReference type="STRING" id="181874.A0A409VQA9"/>
<dbReference type="CDD" id="cd04087">
    <property type="entry name" value="PTPA"/>
    <property type="match status" value="1"/>
</dbReference>
<dbReference type="PANTHER" id="PTHR10012">
    <property type="entry name" value="SERINE/THREONINE-PROTEIN PHOSPHATASE 2A REGULATORY SUBUNIT B"/>
    <property type="match status" value="1"/>
</dbReference>
<organism evidence="10 11">
    <name type="scientific">Panaeolus cyanescens</name>
    <dbReference type="NCBI Taxonomy" id="181874"/>
    <lineage>
        <taxon>Eukaryota</taxon>
        <taxon>Fungi</taxon>
        <taxon>Dikarya</taxon>
        <taxon>Basidiomycota</taxon>
        <taxon>Agaricomycotina</taxon>
        <taxon>Agaricomycetes</taxon>
        <taxon>Agaricomycetidae</taxon>
        <taxon>Agaricales</taxon>
        <taxon>Agaricineae</taxon>
        <taxon>Galeropsidaceae</taxon>
        <taxon>Panaeolus</taxon>
    </lineage>
</organism>
<evidence type="ECO:0000256" key="9">
    <source>
        <dbReference type="SAM" id="MobiDB-lite"/>
    </source>
</evidence>
<dbReference type="GO" id="GO:0003755">
    <property type="term" value="F:peptidyl-prolyl cis-trans isomerase activity"/>
    <property type="evidence" value="ECO:0007669"/>
    <property type="project" value="UniProtKB-KW"/>
</dbReference>
<keyword evidence="5 8" id="KW-0697">Rotamase</keyword>
<dbReference type="GO" id="GO:0008160">
    <property type="term" value="F:protein tyrosine phosphatase activator activity"/>
    <property type="evidence" value="ECO:0007669"/>
    <property type="project" value="TreeGrafter"/>
</dbReference>
<evidence type="ECO:0000256" key="5">
    <source>
        <dbReference type="ARBA" id="ARBA00023110"/>
    </source>
</evidence>
<comment type="similarity">
    <text evidence="3 8">Belongs to the PTPA-type PPIase family.</text>
</comment>
<evidence type="ECO:0000256" key="2">
    <source>
        <dbReference type="ARBA" id="ARBA00004496"/>
    </source>
</evidence>
<evidence type="ECO:0000313" key="11">
    <source>
        <dbReference type="Proteomes" id="UP000284842"/>
    </source>
</evidence>
<comment type="catalytic activity">
    <reaction evidence="1 8">
        <text>[protein]-peptidylproline (omega=180) = [protein]-peptidylproline (omega=0)</text>
        <dbReference type="Rhea" id="RHEA:16237"/>
        <dbReference type="Rhea" id="RHEA-COMP:10747"/>
        <dbReference type="Rhea" id="RHEA-COMP:10748"/>
        <dbReference type="ChEBI" id="CHEBI:83833"/>
        <dbReference type="ChEBI" id="CHEBI:83834"/>
        <dbReference type="EC" id="5.2.1.8"/>
    </reaction>
</comment>
<dbReference type="SUPFAM" id="SSF140984">
    <property type="entry name" value="PTPA-like"/>
    <property type="match status" value="1"/>
</dbReference>
<evidence type="ECO:0000256" key="7">
    <source>
        <dbReference type="ARBA" id="ARBA00025287"/>
    </source>
</evidence>
<dbReference type="EMBL" id="NHTK01006007">
    <property type="protein sequence ID" value="PPQ68465.1"/>
    <property type="molecule type" value="Genomic_DNA"/>
</dbReference>
<keyword evidence="6 8" id="KW-0413">Isomerase</keyword>
<evidence type="ECO:0000256" key="8">
    <source>
        <dbReference type="RuleBase" id="RU361210"/>
    </source>
</evidence>
<dbReference type="InterPro" id="IPR043170">
    <property type="entry name" value="PTPA_C_lid"/>
</dbReference>
<evidence type="ECO:0000313" key="10">
    <source>
        <dbReference type="EMBL" id="PPQ68465.1"/>
    </source>
</evidence>
<dbReference type="AlphaFoldDB" id="A0A409VQA9"/>
<dbReference type="GO" id="GO:0000159">
    <property type="term" value="C:protein phosphatase type 2A complex"/>
    <property type="evidence" value="ECO:0007669"/>
    <property type="project" value="TreeGrafter"/>
</dbReference>
<comment type="subcellular location">
    <subcellularLocation>
        <location evidence="2 8">Cytoplasm</location>
    </subcellularLocation>
</comment>
<dbReference type="GO" id="GO:0005737">
    <property type="term" value="C:cytoplasm"/>
    <property type="evidence" value="ECO:0007669"/>
    <property type="project" value="UniProtKB-SubCell"/>
</dbReference>
<comment type="function">
    <text evidence="7">PPIases accelerate the folding of proteins. It catalyzes the cis-trans isomerization of proline imidic peptide bonds in oligopeptides. Acts as a regulatory subunit for PP2A-like phosphatases modulating their activity or substrate specificity, probably by inducing a conformational change in the catalytic subunit, a direct target of the PPIase. Can reactivate inactive phosphatase PP2A-phosphatase methylesterase complexes (PP2Ai) in presence of ATP and Mg(2+) by dissociating the inactive form from the complex.</text>
</comment>
<dbReference type="OrthoDB" id="16120at2759"/>
<dbReference type="Gene3D" id="1.20.120.1150">
    <property type="match status" value="1"/>
</dbReference>
<dbReference type="Pfam" id="PF03095">
    <property type="entry name" value="PTPA"/>
    <property type="match status" value="1"/>
</dbReference>
<gene>
    <name evidence="10" type="ORF">CVT24_005562</name>
</gene>
<dbReference type="InterPro" id="IPR037218">
    <property type="entry name" value="PTPA_sf"/>
</dbReference>
<reference evidence="10 11" key="1">
    <citation type="journal article" date="2018" name="Evol. Lett.">
        <title>Horizontal gene cluster transfer increased hallucinogenic mushroom diversity.</title>
        <authorList>
            <person name="Reynolds H.T."/>
            <person name="Vijayakumar V."/>
            <person name="Gluck-Thaler E."/>
            <person name="Korotkin H.B."/>
            <person name="Matheny P.B."/>
            <person name="Slot J.C."/>
        </authorList>
    </citation>
    <scope>NUCLEOTIDE SEQUENCE [LARGE SCALE GENOMIC DNA]</scope>
    <source>
        <strain evidence="10 11">2629</strain>
    </source>
</reference>
<dbReference type="Proteomes" id="UP000284842">
    <property type="component" value="Unassembled WGS sequence"/>
</dbReference>
<dbReference type="PANTHER" id="PTHR10012:SF5">
    <property type="entry name" value="SERINE_THREONINE-PROTEIN PHOSPHATASE 2A ACTIVATOR 2"/>
    <property type="match status" value="1"/>
</dbReference>
<dbReference type="GO" id="GO:0005634">
    <property type="term" value="C:nucleus"/>
    <property type="evidence" value="ECO:0007669"/>
    <property type="project" value="TreeGrafter"/>
</dbReference>
<protein>
    <recommendedName>
        <fullName evidence="8">Serine/threonine-protein phosphatase 2A activator</fullName>
        <ecNumber evidence="8">5.2.1.8</ecNumber>
    </recommendedName>
    <alternativeName>
        <fullName evidence="8">Phosphotyrosyl phosphatase activator</fullName>
    </alternativeName>
</protein>
<evidence type="ECO:0000256" key="3">
    <source>
        <dbReference type="ARBA" id="ARBA00011019"/>
    </source>
</evidence>
<dbReference type="InParanoid" id="A0A409VQA9"/>
<feature type="compositionally biased region" description="Basic and acidic residues" evidence="9">
    <location>
        <begin position="314"/>
        <end position="323"/>
    </location>
</feature>